<evidence type="ECO:0000259" key="3">
    <source>
        <dbReference type="PROSITE" id="PS51186"/>
    </source>
</evidence>
<dbReference type="RefSeq" id="WP_173071918.1">
    <property type="nucleotide sequence ID" value="NZ_BAABGO010000002.1"/>
</dbReference>
<dbReference type="PROSITE" id="PS51186">
    <property type="entry name" value="GNAT"/>
    <property type="match status" value="1"/>
</dbReference>
<dbReference type="InterPro" id="IPR000182">
    <property type="entry name" value="GNAT_dom"/>
</dbReference>
<dbReference type="Proteomes" id="UP000482800">
    <property type="component" value="Unassembled WGS sequence"/>
</dbReference>
<reference evidence="4 5" key="1">
    <citation type="submission" date="2020-03" db="EMBL/GenBank/DDBJ databases">
        <title>Whole genome shotgun sequence of Phytohabitans houttuyneae NBRC 108639.</title>
        <authorList>
            <person name="Komaki H."/>
            <person name="Tamura T."/>
        </authorList>
    </citation>
    <scope>NUCLEOTIDE SEQUENCE [LARGE SCALE GENOMIC DNA]</scope>
    <source>
        <strain evidence="4 5">NBRC 108639</strain>
    </source>
</reference>
<keyword evidence="2" id="KW-0012">Acyltransferase</keyword>
<evidence type="ECO:0000256" key="2">
    <source>
        <dbReference type="ARBA" id="ARBA00023315"/>
    </source>
</evidence>
<dbReference type="Gene3D" id="3.40.630.30">
    <property type="match status" value="1"/>
</dbReference>
<keyword evidence="5" id="KW-1185">Reference proteome</keyword>
<dbReference type="InterPro" id="IPR016181">
    <property type="entry name" value="Acyl_CoA_acyltransferase"/>
</dbReference>
<evidence type="ECO:0000256" key="1">
    <source>
        <dbReference type="ARBA" id="ARBA00022679"/>
    </source>
</evidence>
<dbReference type="PANTHER" id="PTHR43877">
    <property type="entry name" value="AMINOALKYLPHOSPHONATE N-ACETYLTRANSFERASE-RELATED-RELATED"/>
    <property type="match status" value="1"/>
</dbReference>
<dbReference type="SUPFAM" id="SSF55729">
    <property type="entry name" value="Acyl-CoA N-acyltransferases (Nat)"/>
    <property type="match status" value="1"/>
</dbReference>
<accession>A0A6V8KU30</accession>
<reference evidence="4 5" key="2">
    <citation type="submission" date="2020-03" db="EMBL/GenBank/DDBJ databases">
        <authorList>
            <person name="Ichikawa N."/>
            <person name="Kimura A."/>
            <person name="Kitahashi Y."/>
            <person name="Uohara A."/>
        </authorList>
    </citation>
    <scope>NUCLEOTIDE SEQUENCE [LARGE SCALE GENOMIC DNA]</scope>
    <source>
        <strain evidence="4 5">NBRC 108639</strain>
    </source>
</reference>
<comment type="caution">
    <text evidence="4">The sequence shown here is derived from an EMBL/GenBank/DDBJ whole genome shotgun (WGS) entry which is preliminary data.</text>
</comment>
<dbReference type="AlphaFoldDB" id="A0A6V8KU30"/>
<sequence>MAVTARKATAADATAMGELRWRWPTEESGYKGTDRTEWVATFAAWVVDHARTHIPFVAEVSGQVVGMAWLMLADRVPAPTHRHRRTGDVQAVYVAPEHRDSGVGAVLLEALLTEARTLGLEHVTVHSSRRAVRFYERGGFDPDPTWLRWLPA</sequence>
<dbReference type="Pfam" id="PF00583">
    <property type="entry name" value="Acetyltransf_1"/>
    <property type="match status" value="1"/>
</dbReference>
<dbReference type="CDD" id="cd04301">
    <property type="entry name" value="NAT_SF"/>
    <property type="match status" value="1"/>
</dbReference>
<dbReference type="InterPro" id="IPR050832">
    <property type="entry name" value="Bact_Acetyltransf"/>
</dbReference>
<evidence type="ECO:0000313" key="4">
    <source>
        <dbReference type="EMBL" id="GFJ86198.1"/>
    </source>
</evidence>
<evidence type="ECO:0000313" key="5">
    <source>
        <dbReference type="Proteomes" id="UP000482800"/>
    </source>
</evidence>
<organism evidence="4 5">
    <name type="scientific">Phytohabitans houttuyneae</name>
    <dbReference type="NCBI Taxonomy" id="1076126"/>
    <lineage>
        <taxon>Bacteria</taxon>
        <taxon>Bacillati</taxon>
        <taxon>Actinomycetota</taxon>
        <taxon>Actinomycetes</taxon>
        <taxon>Micromonosporales</taxon>
        <taxon>Micromonosporaceae</taxon>
    </lineage>
</organism>
<proteinExistence type="predicted"/>
<name>A0A6V8KU30_9ACTN</name>
<keyword evidence="1 4" id="KW-0808">Transferase</keyword>
<gene>
    <name evidence="4" type="ORF">Phou_103780</name>
</gene>
<dbReference type="EMBL" id="BLPF01000005">
    <property type="protein sequence ID" value="GFJ86198.1"/>
    <property type="molecule type" value="Genomic_DNA"/>
</dbReference>
<protein>
    <submittedName>
        <fullName evidence="4">N-acetyltransferase</fullName>
    </submittedName>
</protein>
<feature type="domain" description="N-acetyltransferase" evidence="3">
    <location>
        <begin position="3"/>
        <end position="152"/>
    </location>
</feature>
<dbReference type="GO" id="GO:0016747">
    <property type="term" value="F:acyltransferase activity, transferring groups other than amino-acyl groups"/>
    <property type="evidence" value="ECO:0007669"/>
    <property type="project" value="InterPro"/>
</dbReference>